<evidence type="ECO:0000313" key="1">
    <source>
        <dbReference type="EMBL" id="ESU28674.1"/>
    </source>
</evidence>
<dbReference type="EMBL" id="AVGG01000005">
    <property type="protein sequence ID" value="ESU28674.1"/>
    <property type="molecule type" value="Genomic_DNA"/>
</dbReference>
<reference evidence="1 2" key="1">
    <citation type="submission" date="2013-08" db="EMBL/GenBank/DDBJ databases">
        <title>Flavobacterium limnosediminis JC2902 genome sequencing.</title>
        <authorList>
            <person name="Lee K."/>
            <person name="Yi H."/>
            <person name="Park S."/>
            <person name="Chun J."/>
        </authorList>
    </citation>
    <scope>NUCLEOTIDE SEQUENCE [LARGE SCALE GENOMIC DNA]</scope>
    <source>
        <strain evidence="1 2">JC2902</strain>
    </source>
</reference>
<evidence type="ECO:0000313" key="2">
    <source>
        <dbReference type="Proteomes" id="UP000018004"/>
    </source>
</evidence>
<dbReference type="AlphaFoldDB" id="V6SQF9"/>
<proteinExistence type="predicted"/>
<gene>
    <name evidence="1" type="ORF">FLJC2902T_12650</name>
</gene>
<name>V6SQF9_9FLAO</name>
<organism evidence="1 2">
    <name type="scientific">Flavobacterium limnosediminis JC2902</name>
    <dbReference type="NCBI Taxonomy" id="1341181"/>
    <lineage>
        <taxon>Bacteria</taxon>
        <taxon>Pseudomonadati</taxon>
        <taxon>Bacteroidota</taxon>
        <taxon>Flavobacteriia</taxon>
        <taxon>Flavobacteriales</taxon>
        <taxon>Flavobacteriaceae</taxon>
        <taxon>Flavobacterium</taxon>
    </lineage>
</organism>
<dbReference type="Proteomes" id="UP000018004">
    <property type="component" value="Unassembled WGS sequence"/>
</dbReference>
<keyword evidence="2" id="KW-1185">Reference proteome</keyword>
<accession>V6SQF9</accession>
<sequence length="54" mass="6244">MYLRVLGRNSVTFFELIFGYPNLPPHECDLMNNLKGCKMQKACKSYDLQAFVAK</sequence>
<protein>
    <submittedName>
        <fullName evidence="1">Uncharacterized protein</fullName>
    </submittedName>
</protein>
<dbReference type="PATRIC" id="fig|1341181.4.peg.1248"/>
<comment type="caution">
    <text evidence="1">The sequence shown here is derived from an EMBL/GenBank/DDBJ whole genome shotgun (WGS) entry which is preliminary data.</text>
</comment>